<name>A0ABP1EB59_9APHY</name>
<keyword evidence="4" id="KW-1185">Reference proteome</keyword>
<evidence type="ECO:0000313" key="4">
    <source>
        <dbReference type="Proteomes" id="UP001497453"/>
    </source>
</evidence>
<organism evidence="3 4">
    <name type="scientific">Somion occarium</name>
    <dbReference type="NCBI Taxonomy" id="3059160"/>
    <lineage>
        <taxon>Eukaryota</taxon>
        <taxon>Fungi</taxon>
        <taxon>Dikarya</taxon>
        <taxon>Basidiomycota</taxon>
        <taxon>Agaricomycotina</taxon>
        <taxon>Agaricomycetes</taxon>
        <taxon>Polyporales</taxon>
        <taxon>Cerrenaceae</taxon>
        <taxon>Somion</taxon>
    </lineage>
</organism>
<dbReference type="Pfam" id="PF03372">
    <property type="entry name" value="Exo_endo_phos"/>
    <property type="match status" value="1"/>
</dbReference>
<reference evidence="4" key="1">
    <citation type="submission" date="2024-04" db="EMBL/GenBank/DDBJ databases">
        <authorList>
            <person name="Shaw F."/>
            <person name="Minotto A."/>
        </authorList>
    </citation>
    <scope>NUCLEOTIDE SEQUENCE [LARGE SCALE GENOMIC DNA]</scope>
</reference>
<evidence type="ECO:0000313" key="3">
    <source>
        <dbReference type="EMBL" id="CAL1716444.1"/>
    </source>
</evidence>
<keyword evidence="1" id="KW-0732">Signal</keyword>
<protein>
    <recommendedName>
        <fullName evidence="2">Endonuclease/exonuclease/phosphatase domain-containing protein</fullName>
    </recommendedName>
</protein>
<proteinExistence type="predicted"/>
<dbReference type="PANTHER" id="PTHR42834:SF1">
    <property type="entry name" value="ENDONUCLEASE_EXONUCLEASE_PHOSPHATASE FAMILY PROTEIN (AFU_ORTHOLOGUE AFUA_3G09210)"/>
    <property type="match status" value="1"/>
</dbReference>
<dbReference type="EMBL" id="OZ037952">
    <property type="protein sequence ID" value="CAL1716444.1"/>
    <property type="molecule type" value="Genomic_DNA"/>
</dbReference>
<dbReference type="Proteomes" id="UP001497453">
    <property type="component" value="Chromosome 9"/>
</dbReference>
<sequence length="660" mass="72567">MRRYRCFTPTVLLLQSFFAIIANAVSIAEIQGPAFQSPLLGQVVRNATGIVTAKDRYGFWLQGEPSSDPRISNGLRVYAPGLAHQTDVGHLLSLSGRVSEHRQNNRPNDLFLTELIAPFDLFIHSVDHPVIPLIIGRESGYAPPLAKASALDEGTEGWLSVPNNVTLLESVNATLQPDKYGLDFWESLEGNLVTIVNPTTSNFPDMFGSLWVYGDWDVNGRNERGGLTLTSVDGLPDAHPGVILIGRPLDGTRNPKEPIGSILSNITGVVTYQFGYYSILPLTAPSVMTESDPDISPVSFSASEEPCELTIGDYNVENMSPRSRHIPLVAKHVVEYLKLPDILFLQEIQSDSGSRNNGVVTANRTLATFVKAISNTASEHFSSNSPPFKYEFVNIPPEDNMDGGKPGSNIRVAYLWNPNKVSLVPGHITGNATQAVEVVKSDKGELSLSYNPGRVHPTHEAWEETRKPLAAAWQTSTGSRFFTVNVHLSSKRFGSSPHGDARPPVNGRIERRTQQVNVTADFVESVLSQDVNASIILAGDMNDFVQTRSVFQSLTNLLTDINDASAVDPVERYTYVYEQHMQEIDHMFVSDAIVNRGTKVEHIHVNTWARSTSERASDHDPTVAKVWVCDNPSNTKDSERPFLPGLTAPLVIQNPHGLIY</sequence>
<dbReference type="SUPFAM" id="SSF56219">
    <property type="entry name" value="DNase I-like"/>
    <property type="match status" value="1"/>
</dbReference>
<feature type="signal peptide" evidence="1">
    <location>
        <begin position="1"/>
        <end position="24"/>
    </location>
</feature>
<evidence type="ECO:0000259" key="2">
    <source>
        <dbReference type="Pfam" id="PF03372"/>
    </source>
</evidence>
<feature type="chain" id="PRO_5045785270" description="Endonuclease/exonuclease/phosphatase domain-containing protein" evidence="1">
    <location>
        <begin position="25"/>
        <end position="660"/>
    </location>
</feature>
<evidence type="ECO:0000256" key="1">
    <source>
        <dbReference type="SAM" id="SignalP"/>
    </source>
</evidence>
<dbReference type="InterPro" id="IPR005135">
    <property type="entry name" value="Endo/exonuclease/phosphatase"/>
</dbReference>
<dbReference type="Gene3D" id="3.60.10.10">
    <property type="entry name" value="Endonuclease/exonuclease/phosphatase"/>
    <property type="match status" value="1"/>
</dbReference>
<feature type="domain" description="Endonuclease/exonuclease/phosphatase" evidence="2">
    <location>
        <begin position="314"/>
        <end position="619"/>
    </location>
</feature>
<gene>
    <name evidence="3" type="ORF">GFSPODELE1_LOCUS10757</name>
</gene>
<dbReference type="PANTHER" id="PTHR42834">
    <property type="entry name" value="ENDONUCLEASE/EXONUCLEASE/PHOSPHATASE FAMILY PROTEIN (AFU_ORTHOLOGUE AFUA_3G09210)"/>
    <property type="match status" value="1"/>
</dbReference>
<dbReference type="InterPro" id="IPR036691">
    <property type="entry name" value="Endo/exonu/phosph_ase_sf"/>
</dbReference>
<accession>A0ABP1EB59</accession>